<keyword evidence="6" id="KW-0378">Hydrolase</keyword>
<dbReference type="InterPro" id="IPR016193">
    <property type="entry name" value="Cytidine_deaminase-like"/>
</dbReference>
<dbReference type="Gene3D" id="3.40.140.10">
    <property type="entry name" value="Cytidine Deaminase, domain 2"/>
    <property type="match status" value="1"/>
</dbReference>
<gene>
    <name evidence="11" type="ORF">Goshw_021719</name>
</gene>
<evidence type="ECO:0000256" key="5">
    <source>
        <dbReference type="ARBA" id="ARBA00022723"/>
    </source>
</evidence>
<feature type="compositionally biased region" description="Basic and acidic residues" evidence="9">
    <location>
        <begin position="254"/>
        <end position="268"/>
    </location>
</feature>
<comment type="subunit">
    <text evidence="2">Homodimer.</text>
</comment>
<dbReference type="EC" id="3.5.4.33" evidence="3"/>
<evidence type="ECO:0000256" key="2">
    <source>
        <dbReference type="ARBA" id="ARBA00011738"/>
    </source>
</evidence>
<evidence type="ECO:0000256" key="3">
    <source>
        <dbReference type="ARBA" id="ARBA00012740"/>
    </source>
</evidence>
<dbReference type="PANTHER" id="PTHR11079:SF179">
    <property type="entry name" value="TRNA(ADENINE(34)) DEAMINASE, CHLOROPLASTIC"/>
    <property type="match status" value="1"/>
</dbReference>
<feature type="compositionally biased region" description="Basic and acidic residues" evidence="9">
    <location>
        <begin position="526"/>
        <end position="539"/>
    </location>
</feature>
<feature type="region of interest" description="Disordered" evidence="9">
    <location>
        <begin position="254"/>
        <end position="394"/>
    </location>
</feature>
<reference evidence="11 12" key="1">
    <citation type="journal article" date="2019" name="Genome Biol. Evol.">
        <title>Insights into the evolution of the New World diploid cottons (Gossypium, subgenus Houzingenia) based on genome sequencing.</title>
        <authorList>
            <person name="Grover C.E."/>
            <person name="Arick M.A. 2nd"/>
            <person name="Thrash A."/>
            <person name="Conover J.L."/>
            <person name="Sanders W.S."/>
            <person name="Peterson D.G."/>
            <person name="Frelichowski J.E."/>
            <person name="Scheffler J.A."/>
            <person name="Scheffler B.E."/>
            <person name="Wendel J.F."/>
        </authorList>
    </citation>
    <scope>NUCLEOTIDE SEQUENCE [LARGE SCALE GENOMIC DNA]</scope>
    <source>
        <strain evidence="11">1</strain>
        <tissue evidence="11">Leaf</tissue>
    </source>
</reference>
<dbReference type="PANTHER" id="PTHR11079">
    <property type="entry name" value="CYTOSINE DEAMINASE FAMILY MEMBER"/>
    <property type="match status" value="1"/>
</dbReference>
<feature type="compositionally biased region" description="Basic and acidic residues" evidence="9">
    <location>
        <begin position="350"/>
        <end position="361"/>
    </location>
</feature>
<evidence type="ECO:0000259" key="10">
    <source>
        <dbReference type="PROSITE" id="PS51747"/>
    </source>
</evidence>
<dbReference type="InterPro" id="IPR002125">
    <property type="entry name" value="CMP_dCMP_dom"/>
</dbReference>
<comment type="cofactor">
    <cofactor evidence="1">
        <name>Zn(2+)</name>
        <dbReference type="ChEBI" id="CHEBI:29105"/>
    </cofactor>
</comment>
<keyword evidence="12" id="KW-1185">Reference proteome</keyword>
<feature type="compositionally biased region" description="Polar residues" evidence="9">
    <location>
        <begin position="557"/>
        <end position="566"/>
    </location>
</feature>
<feature type="compositionally biased region" description="Basic and acidic residues" evidence="9">
    <location>
        <begin position="822"/>
        <end position="840"/>
    </location>
</feature>
<keyword evidence="4" id="KW-0819">tRNA processing</keyword>
<feature type="compositionally biased region" description="Low complexity" evidence="9">
    <location>
        <begin position="503"/>
        <end position="516"/>
    </location>
</feature>
<evidence type="ECO:0000256" key="4">
    <source>
        <dbReference type="ARBA" id="ARBA00022694"/>
    </source>
</evidence>
<feature type="compositionally biased region" description="Low complexity" evidence="9">
    <location>
        <begin position="283"/>
        <end position="295"/>
    </location>
</feature>
<sequence>MYSSYSISSSVLSLRSNGSLSFSFNDCSSNVFNSSLDKTPLSSSPCSSCCSSCACCCATFACATPRLPITPCILYGLRQSALVHCSPSRRLILPAGHRCLLRFPTCDLDRAPFEVSTASILTRKTKGRFRCVPSEESAARCLLGGVDAAEAMISLLSEEVNGECLGTAERNRSSYKIVKVSKEKDYDSKCDSLKKKIKQVDKLASFGNECSNGPKQRKKLEERGGHANECYRQKTKIVGSSLLESDCKDEYESTAIESREESGRKAESKSSLTAENLRGRTKSSSCSSYYSLSSSGDLESDTELPEPEQFMEESFSGHVTESIGDEISRSEGQVTTGLKRDNGGGNSVDWDLRKKSEKKLAEVSAEEIQSGGKSSHEYARRVKNDESDYAKRSNFHDQLDVKDWQIRKGHTHIRQSESRRKNQDIREISKIHVSDVDKTSQEKHFTGGEANVEVSEIRDSAERISTLQQQSESRMKIEEDDRDPVQSWSGSRMKIWEEDTTMAQSSIQQARKQQQQRGERITGQLEMRRKSSEINEAKNKKTSISQSETQKKKQDDTSSLNFTSNPETKKQSFPKDKTLPQRIEPAQGMQAITNISIGHADNTKLVTNSQTSSGERLTEHENNFTPALGLINERSQVHKEANSRVQQTKSRKENLKPTTVSSSWGKAREGSSFQAYLSLVSETREQQSHVDLAEPEKRSTEDVLMPPHPQAIAGGLLHDDSMTRISTEASGGTSESGSATSYLHSRGRTMFAHHESEASKRSETYGESLNLTTHEDSLGSAQRLEESSLQFVGEFVEKARHDVVTSGVQQGSRISDFTSTYEGDKHGPDPSGQHGKEELKIKRHDSRQSSKGSGGKGPSDEMWDVTDSPVQELPEAETQGISTSGHAVIKRSGRSLWTLMGDIIRLRWSSRSQTPSSAARSGGRTSPNESVGTETWFSGHEQNENNEENLRRERSSLPSEVVSYQSGQGTQGEGDFSDSMRSTEKVRPLEGNISPSSNTLETAPASEVISLTSQKEKHDESSFEVASSGKEVVQSSLPLPAGSTRTSLVVEEISETDKVDTKGSGSVRVMEQPVGARLAEASGSQGKEGELKQRKLQRTKQVPRDRFDEWEEAYRLEREQQKIDEMFMREALLEAKKAADSWEVPVGAVLVQHGKIIARGRNLVEELRDSTAHAEMICIREASSILHSWRLADTTLYVTLEPCPMCAGAILQARIDTLVWGAPNNLLGADGSWIRLFPDERGGNGSEQTDKPAAPVHPFHPNMGIRRGVLASECADMMQQFFQLRRKNKGKNTEQLSSSSSSSSCLPITTSHRSKLFTRIHDAFHLMFCL</sequence>
<feature type="compositionally biased region" description="Basic and acidic residues" evidence="9">
    <location>
        <begin position="374"/>
        <end position="394"/>
    </location>
</feature>
<feature type="region of interest" description="Disordered" evidence="9">
    <location>
        <begin position="804"/>
        <end position="865"/>
    </location>
</feature>
<feature type="region of interest" description="Disordered" evidence="9">
    <location>
        <begin position="1078"/>
        <end position="1098"/>
    </location>
</feature>
<evidence type="ECO:0000313" key="12">
    <source>
        <dbReference type="Proteomes" id="UP000593576"/>
    </source>
</evidence>
<dbReference type="CDD" id="cd01285">
    <property type="entry name" value="nucleoside_deaminase"/>
    <property type="match status" value="1"/>
</dbReference>
<feature type="compositionally biased region" description="Basic and acidic residues" evidence="9">
    <location>
        <begin position="686"/>
        <end position="701"/>
    </location>
</feature>
<evidence type="ECO:0000256" key="7">
    <source>
        <dbReference type="ARBA" id="ARBA00022833"/>
    </source>
</evidence>
<comment type="caution">
    <text evidence="11">The sequence shown here is derived from an EMBL/GenBank/DDBJ whole genome shotgun (WGS) entry which is preliminary data.</text>
</comment>
<dbReference type="PROSITE" id="PS51747">
    <property type="entry name" value="CYT_DCMP_DEAMINASES_2"/>
    <property type="match status" value="1"/>
</dbReference>
<feature type="region of interest" description="Disordered" evidence="9">
    <location>
        <begin position="911"/>
        <end position="1005"/>
    </location>
</feature>
<organism evidence="11 12">
    <name type="scientific">Gossypium schwendimanii</name>
    <name type="common">Cotton</name>
    <dbReference type="NCBI Taxonomy" id="34291"/>
    <lineage>
        <taxon>Eukaryota</taxon>
        <taxon>Viridiplantae</taxon>
        <taxon>Streptophyta</taxon>
        <taxon>Embryophyta</taxon>
        <taxon>Tracheophyta</taxon>
        <taxon>Spermatophyta</taxon>
        <taxon>Magnoliopsida</taxon>
        <taxon>eudicotyledons</taxon>
        <taxon>Gunneridae</taxon>
        <taxon>Pentapetalae</taxon>
        <taxon>rosids</taxon>
        <taxon>malvids</taxon>
        <taxon>Malvales</taxon>
        <taxon>Malvaceae</taxon>
        <taxon>Malvoideae</taxon>
        <taxon>Gossypium</taxon>
    </lineage>
</organism>
<accession>A0A7J9LXR7</accession>
<feature type="region of interest" description="Disordered" evidence="9">
    <location>
        <begin position="686"/>
        <end position="706"/>
    </location>
</feature>
<dbReference type="OrthoDB" id="659at2759"/>
<feature type="compositionally biased region" description="Basic and acidic residues" evidence="9">
    <location>
        <begin position="567"/>
        <end position="579"/>
    </location>
</feature>
<feature type="region of interest" description="Disordered" evidence="9">
    <location>
        <begin position="644"/>
        <end position="666"/>
    </location>
</feature>
<dbReference type="GO" id="GO:0002100">
    <property type="term" value="P:tRNA wobble adenosine to inosine editing"/>
    <property type="evidence" value="ECO:0007669"/>
    <property type="project" value="InterPro"/>
</dbReference>
<evidence type="ECO:0000256" key="9">
    <source>
        <dbReference type="SAM" id="MobiDB-lite"/>
    </source>
</evidence>
<proteinExistence type="inferred from homology"/>
<feature type="compositionally biased region" description="Polar residues" evidence="9">
    <location>
        <begin position="911"/>
        <end position="936"/>
    </location>
</feature>
<evidence type="ECO:0000256" key="1">
    <source>
        <dbReference type="ARBA" id="ARBA00001947"/>
    </source>
</evidence>
<dbReference type="InterPro" id="IPR028883">
    <property type="entry name" value="tRNA_aden_deaminase"/>
</dbReference>
<feature type="domain" description="CMP/dCMP-type deaminase" evidence="10">
    <location>
        <begin position="1122"/>
        <end position="1244"/>
    </location>
</feature>
<dbReference type="GO" id="GO:0052717">
    <property type="term" value="F:tRNA-specific adenosine-34 deaminase activity"/>
    <property type="evidence" value="ECO:0007669"/>
    <property type="project" value="UniProtKB-EC"/>
</dbReference>
<keyword evidence="5" id="KW-0479">Metal-binding</keyword>
<feature type="region of interest" description="Disordered" evidence="9">
    <location>
        <begin position="467"/>
        <end position="579"/>
    </location>
</feature>
<protein>
    <recommendedName>
        <fullName evidence="3">tRNA(adenine(34)) deaminase</fullName>
        <ecNumber evidence="3">3.5.4.33</ecNumber>
    </recommendedName>
</protein>
<dbReference type="GO" id="GO:0009507">
    <property type="term" value="C:chloroplast"/>
    <property type="evidence" value="ECO:0007669"/>
    <property type="project" value="TreeGrafter"/>
</dbReference>
<feature type="compositionally biased region" description="Acidic residues" evidence="9">
    <location>
        <begin position="298"/>
        <end position="311"/>
    </location>
</feature>
<dbReference type="SUPFAM" id="SSF53927">
    <property type="entry name" value="Cytidine deaminase-like"/>
    <property type="match status" value="1"/>
</dbReference>
<evidence type="ECO:0000313" key="11">
    <source>
        <dbReference type="EMBL" id="MBA0863488.1"/>
    </source>
</evidence>
<dbReference type="GO" id="GO:0046872">
    <property type="term" value="F:metal ion binding"/>
    <property type="evidence" value="ECO:0007669"/>
    <property type="project" value="UniProtKB-KW"/>
</dbReference>
<dbReference type="Pfam" id="PF00383">
    <property type="entry name" value="dCMP_cyt_deam_1"/>
    <property type="match status" value="1"/>
</dbReference>
<keyword evidence="7" id="KW-0862">Zinc</keyword>
<evidence type="ECO:0000256" key="8">
    <source>
        <dbReference type="ARBA" id="ARBA00048045"/>
    </source>
</evidence>
<dbReference type="HAMAP" id="MF_00972">
    <property type="entry name" value="tRNA_aden_deaminase"/>
    <property type="match status" value="1"/>
</dbReference>
<feature type="region of interest" description="Disordered" evidence="9">
    <location>
        <begin position="1289"/>
        <end position="1308"/>
    </location>
</feature>
<dbReference type="FunFam" id="3.40.140.10:FF:000005">
    <property type="entry name" value="tRNA-specific adenosine deaminase"/>
    <property type="match status" value="1"/>
</dbReference>
<name>A0A7J9LXR7_GOSSC</name>
<dbReference type="EMBL" id="JABFAF010000008">
    <property type="protein sequence ID" value="MBA0863488.1"/>
    <property type="molecule type" value="Genomic_DNA"/>
</dbReference>
<feature type="compositionally biased region" description="Polar residues" evidence="9">
    <location>
        <begin position="806"/>
        <end position="821"/>
    </location>
</feature>
<comment type="catalytic activity">
    <reaction evidence="8">
        <text>adenosine(34) in tRNA + H2O + H(+) = inosine(34) in tRNA + NH4(+)</text>
        <dbReference type="Rhea" id="RHEA:43168"/>
        <dbReference type="Rhea" id="RHEA-COMP:10373"/>
        <dbReference type="Rhea" id="RHEA-COMP:10374"/>
        <dbReference type="ChEBI" id="CHEBI:15377"/>
        <dbReference type="ChEBI" id="CHEBI:15378"/>
        <dbReference type="ChEBI" id="CHEBI:28938"/>
        <dbReference type="ChEBI" id="CHEBI:74411"/>
        <dbReference type="ChEBI" id="CHEBI:82852"/>
        <dbReference type="EC" id="3.5.4.33"/>
    </reaction>
</comment>
<dbReference type="Proteomes" id="UP000593576">
    <property type="component" value="Unassembled WGS sequence"/>
</dbReference>
<evidence type="ECO:0000256" key="6">
    <source>
        <dbReference type="ARBA" id="ARBA00022801"/>
    </source>
</evidence>